<dbReference type="EMBL" id="CDMZ01001973">
    <property type="protein sequence ID" value="CEM39998.1"/>
    <property type="molecule type" value="Genomic_DNA"/>
</dbReference>
<feature type="non-terminal residue" evidence="1">
    <location>
        <position position="181"/>
    </location>
</feature>
<dbReference type="AlphaFoldDB" id="A0A0G4H863"/>
<proteinExistence type="predicted"/>
<accession>A0A0G4H863</accession>
<organism evidence="1">
    <name type="scientific">Chromera velia CCMP2878</name>
    <dbReference type="NCBI Taxonomy" id="1169474"/>
    <lineage>
        <taxon>Eukaryota</taxon>
        <taxon>Sar</taxon>
        <taxon>Alveolata</taxon>
        <taxon>Colpodellida</taxon>
        <taxon>Chromeraceae</taxon>
        <taxon>Chromera</taxon>
    </lineage>
</organism>
<gene>
    <name evidence="1" type="ORF">Cvel_25069</name>
</gene>
<reference evidence="1" key="1">
    <citation type="submission" date="2014-11" db="EMBL/GenBank/DDBJ databases">
        <authorList>
            <person name="Otto D Thomas"/>
            <person name="Naeem Raeece"/>
        </authorList>
    </citation>
    <scope>NUCLEOTIDE SEQUENCE</scope>
</reference>
<protein>
    <submittedName>
        <fullName evidence="1">Uncharacterized protein</fullName>
    </submittedName>
</protein>
<name>A0A0G4H863_9ALVE</name>
<sequence length="181" mass="18911">MTFPHRRSLPHINAPFHTSTPYIVPAPSHANQVTVPGPPVRYGTGPVTLQPAIMNQGTARAPLGYSVVAPPRMGMVTPTFTPAASVHTGPPRAALPLPPPRVMPPPSIFSFAGSAASNSHRHSLAAGVSPRPLSHSLSPGAGVLEFRSPVSLQILQTEYSPMKPACPLPLFPAGAYSGKKV</sequence>
<evidence type="ECO:0000313" key="1">
    <source>
        <dbReference type="EMBL" id="CEM39998.1"/>
    </source>
</evidence>